<dbReference type="Proteomes" id="UP000650511">
    <property type="component" value="Unassembled WGS sequence"/>
</dbReference>
<gene>
    <name evidence="1" type="ORF">GCM10011354_12430</name>
</gene>
<dbReference type="RefSeq" id="WP_130649493.1">
    <property type="nucleotide sequence ID" value="NZ_BMHA01000004.1"/>
</dbReference>
<evidence type="ECO:0000313" key="2">
    <source>
        <dbReference type="Proteomes" id="UP000650511"/>
    </source>
</evidence>
<dbReference type="EMBL" id="BMHA01000004">
    <property type="protein sequence ID" value="GGI05104.1"/>
    <property type="molecule type" value="Genomic_DNA"/>
</dbReference>
<accession>A0A8J3ACI7</accession>
<reference evidence="1" key="2">
    <citation type="submission" date="2020-09" db="EMBL/GenBank/DDBJ databases">
        <authorList>
            <person name="Sun Q."/>
            <person name="Zhou Y."/>
        </authorList>
    </citation>
    <scope>NUCLEOTIDE SEQUENCE</scope>
    <source>
        <strain evidence="1">CGMCC 1.14988</strain>
    </source>
</reference>
<organism evidence="1 2">
    <name type="scientific">Egicoccus halophilus</name>
    <dbReference type="NCBI Taxonomy" id="1670830"/>
    <lineage>
        <taxon>Bacteria</taxon>
        <taxon>Bacillati</taxon>
        <taxon>Actinomycetota</taxon>
        <taxon>Nitriliruptoria</taxon>
        <taxon>Egicoccales</taxon>
        <taxon>Egicoccaceae</taxon>
        <taxon>Egicoccus</taxon>
    </lineage>
</organism>
<protein>
    <submittedName>
        <fullName evidence="1">Uncharacterized protein</fullName>
    </submittedName>
</protein>
<dbReference type="AlphaFoldDB" id="A0A8J3ACI7"/>
<proteinExistence type="predicted"/>
<name>A0A8J3ACI7_9ACTN</name>
<comment type="caution">
    <text evidence="1">The sequence shown here is derived from an EMBL/GenBank/DDBJ whole genome shotgun (WGS) entry which is preliminary data.</text>
</comment>
<keyword evidence="2" id="KW-1185">Reference proteome</keyword>
<sequence length="354" mass="35998">MAAVVVMGAGGVTGRRLAESLQAAGHVVTRVPADADVAAVRAAGADLAVLAVRDVADRAALMHRLVAAGTSVLDAGADALPSGGPADDAYERLDAAARAGGVVAVPAAGAGLGDLLAAAAAEAVRGPREVHVCWAFPDRGGWRRALAPGYRATAAGRVTGPLSGPVEGRGVQEERTGEIRRLAWFPRPIGPAHAAVVPGPEAQAVPRHAPAVRVARTYLAMPAWRAELLQATATLARHPRVHRLIDRRWSPGGDPVVGPDAVRWACVAEAAGSDGVARAWANGRDPVGLGVGTVVALAAAVLAGHCDAGALPPARVDVPTALLDRLAAATRLRWSLIRPRPADGPSWQGGPRAG</sequence>
<evidence type="ECO:0000313" key="1">
    <source>
        <dbReference type="EMBL" id="GGI05104.1"/>
    </source>
</evidence>
<reference evidence="1" key="1">
    <citation type="journal article" date="2014" name="Int. J. Syst. Evol. Microbiol.">
        <title>Complete genome sequence of Corynebacterium casei LMG S-19264T (=DSM 44701T), isolated from a smear-ripened cheese.</title>
        <authorList>
            <consortium name="US DOE Joint Genome Institute (JGI-PGF)"/>
            <person name="Walter F."/>
            <person name="Albersmeier A."/>
            <person name="Kalinowski J."/>
            <person name="Ruckert C."/>
        </authorList>
    </citation>
    <scope>NUCLEOTIDE SEQUENCE</scope>
    <source>
        <strain evidence="1">CGMCC 1.14988</strain>
    </source>
</reference>